<feature type="transmembrane region" description="Helical" evidence="6">
    <location>
        <begin position="48"/>
        <end position="70"/>
    </location>
</feature>
<dbReference type="EMBL" id="JAANBB010000056">
    <property type="protein sequence ID" value="KAF7552717.1"/>
    <property type="molecule type" value="Genomic_DNA"/>
</dbReference>
<proteinExistence type="inferred from homology"/>
<dbReference type="PANTHER" id="PTHR33048">
    <property type="entry name" value="PTH11-LIKE INTEGRAL MEMBRANE PROTEIN (AFU_ORTHOLOGUE AFUA_5G11245)"/>
    <property type="match status" value="1"/>
</dbReference>
<evidence type="ECO:0000256" key="4">
    <source>
        <dbReference type="ARBA" id="ARBA00023136"/>
    </source>
</evidence>
<comment type="subcellular location">
    <subcellularLocation>
        <location evidence="1">Membrane</location>
        <topology evidence="1">Multi-pass membrane protein</topology>
    </subcellularLocation>
</comment>
<name>A0A9P5H9G3_9HYPO</name>
<dbReference type="OrthoDB" id="2988756at2759"/>
<evidence type="ECO:0000313" key="8">
    <source>
        <dbReference type="EMBL" id="KAF7552717.1"/>
    </source>
</evidence>
<dbReference type="PANTHER" id="PTHR33048:SF19">
    <property type="entry name" value="MEMBRANE PROTEIN PTH11-LIKE, PUTATIVE (AFU_ORTHOLOGUE AFUA_1G14080)-RELATED"/>
    <property type="match status" value="1"/>
</dbReference>
<keyword evidence="9" id="KW-1185">Reference proteome</keyword>
<reference evidence="8" key="1">
    <citation type="submission" date="2020-03" db="EMBL/GenBank/DDBJ databases">
        <title>Draft Genome Sequence of Cylindrodendrum hubeiense.</title>
        <authorList>
            <person name="Buettner E."/>
            <person name="Kellner H."/>
        </authorList>
    </citation>
    <scope>NUCLEOTIDE SEQUENCE</scope>
    <source>
        <strain evidence="8">IHI 201604</strain>
    </source>
</reference>
<keyword evidence="2 6" id="KW-0812">Transmembrane</keyword>
<feature type="transmembrane region" description="Helical" evidence="6">
    <location>
        <begin position="6"/>
        <end position="27"/>
    </location>
</feature>
<evidence type="ECO:0000259" key="7">
    <source>
        <dbReference type="Pfam" id="PF20684"/>
    </source>
</evidence>
<evidence type="ECO:0000256" key="6">
    <source>
        <dbReference type="SAM" id="Phobius"/>
    </source>
</evidence>
<organism evidence="8 9">
    <name type="scientific">Cylindrodendrum hubeiense</name>
    <dbReference type="NCBI Taxonomy" id="595255"/>
    <lineage>
        <taxon>Eukaryota</taxon>
        <taxon>Fungi</taxon>
        <taxon>Dikarya</taxon>
        <taxon>Ascomycota</taxon>
        <taxon>Pezizomycotina</taxon>
        <taxon>Sordariomycetes</taxon>
        <taxon>Hypocreomycetidae</taxon>
        <taxon>Hypocreales</taxon>
        <taxon>Nectriaceae</taxon>
        <taxon>Cylindrodendrum</taxon>
    </lineage>
</organism>
<comment type="similarity">
    <text evidence="5">Belongs to the SAT4 family.</text>
</comment>
<evidence type="ECO:0000256" key="2">
    <source>
        <dbReference type="ARBA" id="ARBA00022692"/>
    </source>
</evidence>
<feature type="transmembrane region" description="Helical" evidence="6">
    <location>
        <begin position="140"/>
        <end position="160"/>
    </location>
</feature>
<evidence type="ECO:0000256" key="1">
    <source>
        <dbReference type="ARBA" id="ARBA00004141"/>
    </source>
</evidence>
<sequence length="233" mass="26206">MKVSTDVTFDIASACVCATLILARCAYRGLFRCKLHPTCHRTWRSDDLYMAIALLPLIGRTTCICLSFVLNPTHTYEPATEVEAVTLGMSTAKIDHDRILSHKLLIPGRICYALFLWCLKLGLLGFYSRFVDILPWGKRVVNALWIFIVVTFIAVLATTLSECRPLSLMWALNADDDRETCHRAVGQLILMAICNIISDVALILLPFPILQHLRLDIKAYDFTKNASALDLTF</sequence>
<dbReference type="GO" id="GO:0016020">
    <property type="term" value="C:membrane"/>
    <property type="evidence" value="ECO:0007669"/>
    <property type="project" value="UniProtKB-SubCell"/>
</dbReference>
<keyword evidence="4 6" id="KW-0472">Membrane</keyword>
<feature type="transmembrane region" description="Helical" evidence="6">
    <location>
        <begin position="188"/>
        <end position="210"/>
    </location>
</feature>
<feature type="domain" description="Rhodopsin" evidence="7">
    <location>
        <begin position="37"/>
        <end position="218"/>
    </location>
</feature>
<dbReference type="Pfam" id="PF20684">
    <property type="entry name" value="Fung_rhodopsin"/>
    <property type="match status" value="1"/>
</dbReference>
<evidence type="ECO:0000256" key="3">
    <source>
        <dbReference type="ARBA" id="ARBA00022989"/>
    </source>
</evidence>
<dbReference type="InterPro" id="IPR049326">
    <property type="entry name" value="Rhodopsin_dom_fungi"/>
</dbReference>
<comment type="caution">
    <text evidence="8">The sequence shown here is derived from an EMBL/GenBank/DDBJ whole genome shotgun (WGS) entry which is preliminary data.</text>
</comment>
<evidence type="ECO:0000256" key="5">
    <source>
        <dbReference type="ARBA" id="ARBA00038359"/>
    </source>
</evidence>
<accession>A0A9P5H9G3</accession>
<protein>
    <recommendedName>
        <fullName evidence="7">Rhodopsin domain-containing protein</fullName>
    </recommendedName>
</protein>
<dbReference type="InterPro" id="IPR052337">
    <property type="entry name" value="SAT4-like"/>
</dbReference>
<dbReference type="AlphaFoldDB" id="A0A9P5H9G3"/>
<keyword evidence="3 6" id="KW-1133">Transmembrane helix</keyword>
<feature type="transmembrane region" description="Helical" evidence="6">
    <location>
        <begin position="106"/>
        <end position="128"/>
    </location>
</feature>
<gene>
    <name evidence="8" type="ORF">G7Z17_g4128</name>
</gene>
<evidence type="ECO:0000313" key="9">
    <source>
        <dbReference type="Proteomes" id="UP000722485"/>
    </source>
</evidence>
<dbReference type="Proteomes" id="UP000722485">
    <property type="component" value="Unassembled WGS sequence"/>
</dbReference>